<keyword evidence="3" id="KW-1185">Reference proteome</keyword>
<feature type="compositionally biased region" description="Acidic residues" evidence="1">
    <location>
        <begin position="191"/>
        <end position="204"/>
    </location>
</feature>
<evidence type="ECO:0000256" key="1">
    <source>
        <dbReference type="SAM" id="MobiDB-lite"/>
    </source>
</evidence>
<organism evidence="3">
    <name type="scientific">Harpegnathos saltator</name>
    <name type="common">Jerdon's jumping ant</name>
    <dbReference type="NCBI Taxonomy" id="610380"/>
    <lineage>
        <taxon>Eukaryota</taxon>
        <taxon>Metazoa</taxon>
        <taxon>Ecdysozoa</taxon>
        <taxon>Arthropoda</taxon>
        <taxon>Hexapoda</taxon>
        <taxon>Insecta</taxon>
        <taxon>Pterygota</taxon>
        <taxon>Neoptera</taxon>
        <taxon>Endopterygota</taxon>
        <taxon>Hymenoptera</taxon>
        <taxon>Apocrita</taxon>
        <taxon>Aculeata</taxon>
        <taxon>Formicoidea</taxon>
        <taxon>Formicidae</taxon>
        <taxon>Ponerinae</taxon>
        <taxon>Ponerini</taxon>
        <taxon>Harpegnathos</taxon>
    </lineage>
</organism>
<dbReference type="InParanoid" id="E2C6I8"/>
<feature type="compositionally biased region" description="Basic and acidic residues" evidence="1">
    <location>
        <begin position="151"/>
        <end position="160"/>
    </location>
</feature>
<evidence type="ECO:0000313" key="3">
    <source>
        <dbReference type="Proteomes" id="UP000008237"/>
    </source>
</evidence>
<dbReference type="Proteomes" id="UP000008237">
    <property type="component" value="Unassembled WGS sequence"/>
</dbReference>
<accession>E2C6I8</accession>
<feature type="region of interest" description="Disordered" evidence="1">
    <location>
        <begin position="88"/>
        <end position="283"/>
    </location>
</feature>
<name>E2C6I8_HARSA</name>
<protein>
    <submittedName>
        <fullName evidence="2">Uncharacterized protein</fullName>
    </submittedName>
</protein>
<evidence type="ECO:0000313" key="2">
    <source>
        <dbReference type="EMBL" id="EFN76447.1"/>
    </source>
</evidence>
<feature type="compositionally biased region" description="Low complexity" evidence="1">
    <location>
        <begin position="257"/>
        <end position="276"/>
    </location>
</feature>
<sequence>MHSEYCPKAQFRLKRVPRQLHAVRESHTTICAHTEVNTAAERSWQQQAYSAQAVCLRGETALQSFIPSMLYAISITIAGRMVEVLGGRAREPTGPRRAPRTYPGPAQLQLRRAGPREDVEVPSVAQLGRVPKDRGSEPRVPLGPTRCVLETSREEDRGRALELAARNGRSAKSEQLEEAAPTGQDEAKEKEEEEEEEEEDDDDVSPAGGGPLAARFEDKSEPEPGSCSGGMGTHAANNPWMKLMGIVHKERRHHDSGSTAAAAAASGVQGSATTGSNDRTLNQ</sequence>
<gene>
    <name evidence="2" type="ORF">EAI_09072</name>
</gene>
<dbReference type="AlphaFoldDB" id="E2C6I8"/>
<dbReference type="EMBL" id="GL453159">
    <property type="protein sequence ID" value="EFN76447.1"/>
    <property type="molecule type" value="Genomic_DNA"/>
</dbReference>
<proteinExistence type="predicted"/>
<reference evidence="2 3" key="1">
    <citation type="journal article" date="2010" name="Science">
        <title>Genomic comparison of the ants Camponotus floridanus and Harpegnathos saltator.</title>
        <authorList>
            <person name="Bonasio R."/>
            <person name="Zhang G."/>
            <person name="Ye C."/>
            <person name="Mutti N.S."/>
            <person name="Fang X."/>
            <person name="Qin N."/>
            <person name="Donahue G."/>
            <person name="Yang P."/>
            <person name="Li Q."/>
            <person name="Li C."/>
            <person name="Zhang P."/>
            <person name="Huang Z."/>
            <person name="Berger S.L."/>
            <person name="Reinberg D."/>
            <person name="Wang J."/>
            <person name="Liebig J."/>
        </authorList>
    </citation>
    <scope>NUCLEOTIDE SEQUENCE [LARGE SCALE GENOMIC DNA]</scope>
    <source>
        <strain evidence="2 3">R22 G/1</strain>
    </source>
</reference>